<dbReference type="InterPro" id="IPR022761">
    <property type="entry name" value="Fumarate_lyase_N"/>
</dbReference>
<reference evidence="4" key="3">
    <citation type="submission" date="2024-05" db="EMBL/GenBank/DDBJ databases">
        <title>Yangia mangrovi SAOS 153D genome.</title>
        <authorList>
            <person name="Verma A."/>
            <person name="Pal Y."/>
            <person name="Sundharam S."/>
            <person name="Bisht B."/>
            <person name="Srinivasan K."/>
        </authorList>
    </citation>
    <scope>NUCLEOTIDE SEQUENCE</scope>
    <source>
        <strain evidence="4">SAOS 153D</strain>
    </source>
</reference>
<dbReference type="AlphaFoldDB" id="A0A2A3K1A3"/>
<dbReference type="RefSeq" id="WP_095880644.1">
    <property type="nucleotide sequence ID" value="NZ_NTHN02000028.1"/>
</dbReference>
<evidence type="ECO:0000313" key="5">
    <source>
        <dbReference type="EMBL" id="PBD20867.1"/>
    </source>
</evidence>
<dbReference type="InterPro" id="IPR008948">
    <property type="entry name" value="L-Aspartase-like"/>
</dbReference>
<keyword evidence="6" id="KW-1185">Reference proteome</keyword>
<keyword evidence="1 5" id="KW-0456">Lyase</keyword>
<feature type="region of interest" description="Disordered" evidence="2">
    <location>
        <begin position="1"/>
        <end position="21"/>
    </location>
</feature>
<gene>
    <name evidence="5" type="primary">aspA</name>
    <name evidence="5" type="ORF">CLG85_01425</name>
    <name evidence="4" type="ORF">CLG85_015195</name>
</gene>
<protein>
    <submittedName>
        <fullName evidence="5">Aspartate ammonia-lyase</fullName>
        <ecNumber evidence="5">4.3.1.1</ecNumber>
    </submittedName>
</protein>
<dbReference type="PRINTS" id="PR00149">
    <property type="entry name" value="FUMRATELYASE"/>
</dbReference>
<dbReference type="SUPFAM" id="SSF48557">
    <property type="entry name" value="L-aspartase-like"/>
    <property type="match status" value="1"/>
</dbReference>
<reference evidence="6" key="2">
    <citation type="submission" date="2023-07" db="EMBL/GenBank/DDBJ databases">
        <title>Yangia mangrovi SAOS 153D genome.</title>
        <authorList>
            <person name="Verma A."/>
            <person name="Pal Y."/>
            <person name="Sundharam S."/>
            <person name="Bisht B."/>
            <person name="Srinivasan K."/>
        </authorList>
    </citation>
    <scope>NUCLEOTIDE SEQUENCE [LARGE SCALE GENOMIC DNA]</scope>
    <source>
        <strain evidence="6">SAOS 153D</strain>
    </source>
</reference>
<dbReference type="InterPro" id="IPR000362">
    <property type="entry name" value="Fumarate_lyase_fam"/>
</dbReference>
<accession>A0A2A3K1A3</accession>
<dbReference type="PANTHER" id="PTHR42696">
    <property type="entry name" value="ASPARTATE AMMONIA-LYASE"/>
    <property type="match status" value="1"/>
</dbReference>
<proteinExistence type="predicted"/>
<evidence type="ECO:0000256" key="1">
    <source>
        <dbReference type="ARBA" id="ARBA00023239"/>
    </source>
</evidence>
<dbReference type="InterPro" id="IPR024083">
    <property type="entry name" value="Fumarase/histidase_N"/>
</dbReference>
<dbReference type="EMBL" id="NTHN02000028">
    <property type="protein sequence ID" value="MCT4371591.1"/>
    <property type="molecule type" value="Genomic_DNA"/>
</dbReference>
<dbReference type="GO" id="GO:0005829">
    <property type="term" value="C:cytosol"/>
    <property type="evidence" value="ECO:0007669"/>
    <property type="project" value="TreeGrafter"/>
</dbReference>
<dbReference type="GO" id="GO:0006531">
    <property type="term" value="P:aspartate metabolic process"/>
    <property type="evidence" value="ECO:0007669"/>
    <property type="project" value="TreeGrafter"/>
</dbReference>
<dbReference type="Gene3D" id="1.10.275.10">
    <property type="entry name" value="Fumarase/aspartase (N-terminal domain)"/>
    <property type="match status" value="1"/>
</dbReference>
<evidence type="ECO:0000313" key="6">
    <source>
        <dbReference type="Proteomes" id="UP000217448"/>
    </source>
</evidence>
<reference evidence="5" key="1">
    <citation type="submission" date="2017-09" db="EMBL/GenBank/DDBJ databases">
        <title>Yangia sp. SAOS 153D whole genome sequencing.</title>
        <authorList>
            <person name="Verma A."/>
            <person name="Krishnamurthi S."/>
        </authorList>
    </citation>
    <scope>NUCLEOTIDE SEQUENCE [LARGE SCALE GENOMIC DNA]</scope>
    <source>
        <strain evidence="5">SAOS 153D</strain>
    </source>
</reference>
<dbReference type="InterPro" id="IPR020557">
    <property type="entry name" value="Fumarate_lyase_CS"/>
</dbReference>
<comment type="caution">
    <text evidence="5">The sequence shown here is derived from an EMBL/GenBank/DDBJ whole genome shotgun (WGS) entry which is preliminary data.</text>
</comment>
<feature type="domain" description="Fumarate lyase N-terminal" evidence="3">
    <location>
        <begin position="19"/>
        <end position="350"/>
    </location>
</feature>
<name>A0A2A3K1A3_9RHOB</name>
<dbReference type="InterPro" id="IPR051546">
    <property type="entry name" value="Aspartate_Ammonia-Lyase"/>
</dbReference>
<organism evidence="5">
    <name type="scientific">Alloyangia mangrovi</name>
    <dbReference type="NCBI Taxonomy" id="1779329"/>
    <lineage>
        <taxon>Bacteria</taxon>
        <taxon>Pseudomonadati</taxon>
        <taxon>Pseudomonadota</taxon>
        <taxon>Alphaproteobacteria</taxon>
        <taxon>Rhodobacterales</taxon>
        <taxon>Roseobacteraceae</taxon>
        <taxon>Alloyangia</taxon>
    </lineage>
</organism>
<dbReference type="PANTHER" id="PTHR42696:SF2">
    <property type="entry name" value="ASPARTATE AMMONIA-LYASE"/>
    <property type="match status" value="1"/>
</dbReference>
<dbReference type="NCBIfam" id="NF008909">
    <property type="entry name" value="PRK12273.1"/>
    <property type="match status" value="1"/>
</dbReference>
<evidence type="ECO:0000259" key="3">
    <source>
        <dbReference type="Pfam" id="PF00206"/>
    </source>
</evidence>
<evidence type="ECO:0000256" key="2">
    <source>
        <dbReference type="SAM" id="MobiDB-lite"/>
    </source>
</evidence>
<dbReference type="EC" id="4.3.1.1" evidence="5"/>
<dbReference type="Pfam" id="PF00206">
    <property type="entry name" value="Lyase_1"/>
    <property type="match status" value="1"/>
</dbReference>
<dbReference type="GO" id="GO:0008797">
    <property type="term" value="F:aspartate ammonia-lyase activity"/>
    <property type="evidence" value="ECO:0007669"/>
    <property type="project" value="UniProtKB-EC"/>
</dbReference>
<evidence type="ECO:0000313" key="4">
    <source>
        <dbReference type="EMBL" id="MCT4371591.1"/>
    </source>
</evidence>
<dbReference type="PROSITE" id="PS00163">
    <property type="entry name" value="FUMARATE_LYASES"/>
    <property type="match status" value="1"/>
</dbReference>
<sequence length="456" mass="48619">MGDSVSTAPRTRREQDSLGPMEVPVNALYGAQTARAVENFPISGITLEQFPPLIRALAQVKQAAARANAALGRMTQAKADVISKVCDEIIAGHHHRHFPVDVLQGGAGTSSNMNVNEVIANRGLELMGLPCGSYEHLHPNDDVNRAQSTNDVYPTAVRIALMTAVPLLMSALEDLADAYDRKGDAFEGIRKLGRTELQDAVPMTLGAEMRAYGHTLREDVARLQAAIGLLSEVNLGGTAIGTRVAATPEFQSLALAELRRITGLALTPSSDLIEASWDVGVFVHLSGNFKRLATKLSKMASDLRLLSSGPRGGLGEISLPPMQPGSSLMPGKANPVIPEMVNQVAFQVIGIDVSITCAAEGGQLQLNPFEPLIAYGLLHAVQLLRNAVETLRLRCVEGIEARPARCAAHLSASTANFAALVPEIGYDNASALARDMMESGEDWDAFAKRRGLPTRG</sequence>
<dbReference type="OrthoDB" id="9802809at2"/>
<dbReference type="FunFam" id="1.20.200.10:FF:000001">
    <property type="entry name" value="Fumarate hydratase, mitochondrial"/>
    <property type="match status" value="1"/>
</dbReference>
<dbReference type="Proteomes" id="UP000217448">
    <property type="component" value="Unassembled WGS sequence"/>
</dbReference>
<dbReference type="Gene3D" id="1.20.200.10">
    <property type="entry name" value="Fumarase/aspartase (Central domain)"/>
    <property type="match status" value="1"/>
</dbReference>
<dbReference type="EMBL" id="NTHN01000018">
    <property type="protein sequence ID" value="PBD20867.1"/>
    <property type="molecule type" value="Genomic_DNA"/>
</dbReference>
<dbReference type="FunFam" id="1.10.275.10:FF:000001">
    <property type="entry name" value="Fumarate hydratase, mitochondrial"/>
    <property type="match status" value="1"/>
</dbReference>